<feature type="transmembrane region" description="Helical" evidence="13">
    <location>
        <begin position="618"/>
        <end position="637"/>
    </location>
</feature>
<feature type="transmembrane region" description="Helical" evidence="13">
    <location>
        <begin position="649"/>
        <end position="669"/>
    </location>
</feature>
<dbReference type="Pfam" id="PF03155">
    <property type="entry name" value="Alg6_Alg8"/>
    <property type="match status" value="1"/>
</dbReference>
<keyword evidence="7 13" id="KW-0812">Transmembrane</keyword>
<feature type="compositionally biased region" description="Basic and acidic residues" evidence="12">
    <location>
        <begin position="8"/>
        <end position="35"/>
    </location>
</feature>
<keyword evidence="15" id="KW-1185">Reference proteome</keyword>
<feature type="compositionally biased region" description="Polar residues" evidence="12">
    <location>
        <begin position="40"/>
        <end position="49"/>
    </location>
</feature>
<organism evidence="14 15">
    <name type="scientific">Cronartium quercuum f. sp. fusiforme G11</name>
    <dbReference type="NCBI Taxonomy" id="708437"/>
    <lineage>
        <taxon>Eukaryota</taxon>
        <taxon>Fungi</taxon>
        <taxon>Dikarya</taxon>
        <taxon>Basidiomycota</taxon>
        <taxon>Pucciniomycotina</taxon>
        <taxon>Pucciniomycetes</taxon>
        <taxon>Pucciniales</taxon>
        <taxon>Coleosporiaceae</taxon>
        <taxon>Cronartium</taxon>
    </lineage>
</organism>
<evidence type="ECO:0000256" key="7">
    <source>
        <dbReference type="ARBA" id="ARBA00022692"/>
    </source>
</evidence>
<accession>A0A9P6TCI6</accession>
<dbReference type="Proteomes" id="UP000886653">
    <property type="component" value="Unassembled WGS sequence"/>
</dbReference>
<evidence type="ECO:0000256" key="13">
    <source>
        <dbReference type="SAM" id="Phobius"/>
    </source>
</evidence>
<feature type="transmembrane region" description="Helical" evidence="13">
    <location>
        <begin position="519"/>
        <end position="538"/>
    </location>
</feature>
<evidence type="ECO:0000256" key="12">
    <source>
        <dbReference type="SAM" id="MobiDB-lite"/>
    </source>
</evidence>
<dbReference type="PANTHER" id="PTHR12413:SF1">
    <property type="entry name" value="DOLICHYL PYROPHOSPHATE MAN9GLCNAC2 ALPHA-1,3-GLUCOSYLTRANSFERASE"/>
    <property type="match status" value="1"/>
</dbReference>
<evidence type="ECO:0000256" key="2">
    <source>
        <dbReference type="ARBA" id="ARBA00004922"/>
    </source>
</evidence>
<feature type="transmembrane region" description="Helical" evidence="13">
    <location>
        <begin position="161"/>
        <end position="185"/>
    </location>
</feature>
<sequence>MQSQIQNRRTDSRNSRQLELDSEQRVASSHSDRPVHSSSNKPLESSYYSQDGCIPPSSAPILNPQLDHKTNVKPSRERRTTSTKRRPGDGSYRSPSIYSVASSTLISHVGPEPSLGFLKASRQLEHESTSFQSRMEESCGAQSLIAQVLRYWTYVGKGRQYIIILSVSVVILLKASVSLGGYSGFSQGPLFGDLEAQRHWMGLTLHHWGLDYPPLTAYHSWLLAQIGRAFNPIFVALRPPQPNSDTTGWGDLHDSLKFFLRWTVLGSDLVIWIPTVFLYCFVAYDPLSRLDSPPEQSHVSRAMQKCDWKRVVHSALLLLLNPNLILIDNGHFQYNSIMLGLALGSVVSFHLNRDLLGAALYVCSMCFKQMALYYSPAIFAYLFGKCLFLRHMTGISLFIQIALVSIVTLLTAFLPLLLFAPFPETILQAIHRIFPLARGLFEDKVANFWCAANVLIKFRNLAPVTTLAKVALFITFMAVLPGVIALIWVSWTLGSTRSEDCRKAETIVARGQIPRSLNLLPYSLFNASIAFYLFSFQVHEKTILLPLLPLMMIMSRQYSAHQLDINHDWEWTCLISNVACFSMWPLLKKDGLCWQYGTLTLLYNYLIGYHPLKVTNWSAVDGLAIVTYASIALIHFGELMIPAPQRFPDLYVVLNLTLSFAIFSLSYLWSLVRLVQEGWGLVGLTSQLNIASPSSFKTEFRPPSRTATPSTHDPRADSIGPGLIFMDEEKFPRDASKNKRATSLQPRRKKAAHQVFSDSEPSRSRSLGGLGRSSLAPLKAVPRAKPMISSPGAEKLMNRIRNRVNSDHVNSRTKLGALARNRLLKEPVPPTFEDRRPAPLSQSLLGKEIECQDKDLKDESASLSESSLEEHESEYQSTGLREEEGEGSVSGGATTKLEVVEQDWETALRHSREGAIRRRREELRLVGKGKQVAGYVDALDLVNGPARR</sequence>
<feature type="transmembrane region" description="Helical" evidence="13">
    <location>
        <begin position="358"/>
        <end position="383"/>
    </location>
</feature>
<comment type="similarity">
    <text evidence="3">Belongs to the ALG6/ALG8 glucosyltransferase family.</text>
</comment>
<keyword evidence="6" id="KW-0808">Transferase</keyword>
<dbReference type="GO" id="GO:0042281">
    <property type="term" value="F:dolichyl pyrophosphate Man9GlcNAc2 alpha-1,3-glucosyltransferase activity"/>
    <property type="evidence" value="ECO:0007669"/>
    <property type="project" value="UniProtKB-EC"/>
</dbReference>
<dbReference type="EC" id="2.4.1.267" evidence="4"/>
<keyword evidence="9 13" id="KW-1133">Transmembrane helix</keyword>
<comment type="subcellular location">
    <subcellularLocation>
        <location evidence="1">Endoplasmic reticulum membrane</location>
        <topology evidence="1">Multi-pass membrane protein</topology>
    </subcellularLocation>
</comment>
<keyword evidence="5" id="KW-0328">Glycosyltransferase</keyword>
<feature type="transmembrane region" description="Helical" evidence="13">
    <location>
        <begin position="311"/>
        <end position="327"/>
    </location>
</feature>
<keyword evidence="10 13" id="KW-0472">Membrane</keyword>
<evidence type="ECO:0000256" key="5">
    <source>
        <dbReference type="ARBA" id="ARBA00022676"/>
    </source>
</evidence>
<feature type="region of interest" description="Disordered" evidence="12">
    <location>
        <begin position="694"/>
        <end position="721"/>
    </location>
</feature>
<feature type="region of interest" description="Disordered" evidence="12">
    <location>
        <begin position="1"/>
        <end position="95"/>
    </location>
</feature>
<protein>
    <recommendedName>
        <fullName evidence="4">dolichyl-P-Glc:Man9GlcNAc2-PP-dolichol alpha-1,3-glucosyltransferase</fullName>
        <ecNumber evidence="4">2.4.1.267</ecNumber>
    </recommendedName>
    <alternativeName>
        <fullName evidence="11">Dol-P-Glc:Man(9)GlcNAc(2)-PP-Dol alpha-1,3-glucosyltransferase</fullName>
    </alternativeName>
</protein>
<dbReference type="InterPro" id="IPR004856">
    <property type="entry name" value="Glyco_trans_ALG6/ALG8"/>
</dbReference>
<dbReference type="EMBL" id="MU167256">
    <property type="protein sequence ID" value="KAG0146799.1"/>
    <property type="molecule type" value="Genomic_DNA"/>
</dbReference>
<dbReference type="AlphaFoldDB" id="A0A9P6TCI6"/>
<name>A0A9P6TCI6_9BASI</name>
<evidence type="ECO:0000256" key="1">
    <source>
        <dbReference type="ARBA" id="ARBA00004477"/>
    </source>
</evidence>
<feature type="compositionally biased region" description="Low complexity" evidence="12">
    <location>
        <begin position="764"/>
        <end position="775"/>
    </location>
</feature>
<keyword evidence="8" id="KW-0256">Endoplasmic reticulum</keyword>
<evidence type="ECO:0000256" key="4">
    <source>
        <dbReference type="ARBA" id="ARBA00011937"/>
    </source>
</evidence>
<evidence type="ECO:0000256" key="9">
    <source>
        <dbReference type="ARBA" id="ARBA00022989"/>
    </source>
</evidence>
<feature type="transmembrane region" description="Helical" evidence="13">
    <location>
        <begin position="395"/>
        <end position="418"/>
    </location>
</feature>
<feature type="compositionally biased region" description="Basic and acidic residues" evidence="12">
    <location>
        <begin position="66"/>
        <end position="80"/>
    </location>
</feature>
<feature type="region of interest" description="Disordered" evidence="12">
    <location>
        <begin position="733"/>
        <end position="790"/>
    </location>
</feature>
<dbReference type="OrthoDB" id="5589195at2759"/>
<proteinExistence type="inferred from homology"/>
<feature type="region of interest" description="Disordered" evidence="12">
    <location>
        <begin position="857"/>
        <end position="897"/>
    </location>
</feature>
<evidence type="ECO:0000256" key="10">
    <source>
        <dbReference type="ARBA" id="ARBA00023136"/>
    </source>
</evidence>
<evidence type="ECO:0000256" key="11">
    <source>
        <dbReference type="ARBA" id="ARBA00032921"/>
    </source>
</evidence>
<evidence type="ECO:0000256" key="3">
    <source>
        <dbReference type="ARBA" id="ARBA00008715"/>
    </source>
</evidence>
<evidence type="ECO:0000313" key="15">
    <source>
        <dbReference type="Proteomes" id="UP000886653"/>
    </source>
</evidence>
<feature type="transmembrane region" description="Helical" evidence="13">
    <location>
        <begin position="258"/>
        <end position="284"/>
    </location>
</feature>
<gene>
    <name evidence="14" type="ORF">CROQUDRAFT_43829</name>
</gene>
<comment type="pathway">
    <text evidence="2">Protein modification; protein glycosylation.</text>
</comment>
<reference evidence="14" key="1">
    <citation type="submission" date="2013-11" db="EMBL/GenBank/DDBJ databases">
        <title>Genome sequence of the fusiform rust pathogen reveals effectors for host alternation and coevolution with pine.</title>
        <authorList>
            <consortium name="DOE Joint Genome Institute"/>
            <person name="Smith K."/>
            <person name="Pendleton A."/>
            <person name="Kubisiak T."/>
            <person name="Anderson C."/>
            <person name="Salamov A."/>
            <person name="Aerts A."/>
            <person name="Riley R."/>
            <person name="Clum A."/>
            <person name="Lindquist E."/>
            <person name="Ence D."/>
            <person name="Campbell M."/>
            <person name="Kronenberg Z."/>
            <person name="Feau N."/>
            <person name="Dhillon B."/>
            <person name="Hamelin R."/>
            <person name="Burleigh J."/>
            <person name="Smith J."/>
            <person name="Yandell M."/>
            <person name="Nelson C."/>
            <person name="Grigoriev I."/>
            <person name="Davis J."/>
        </authorList>
    </citation>
    <scope>NUCLEOTIDE SEQUENCE</scope>
    <source>
        <strain evidence="14">G11</strain>
    </source>
</reference>
<evidence type="ECO:0000256" key="8">
    <source>
        <dbReference type="ARBA" id="ARBA00022824"/>
    </source>
</evidence>
<comment type="caution">
    <text evidence="14">The sequence shown here is derived from an EMBL/GenBank/DDBJ whole genome shotgun (WGS) entry which is preliminary data.</text>
</comment>
<dbReference type="GO" id="GO:0005789">
    <property type="term" value="C:endoplasmic reticulum membrane"/>
    <property type="evidence" value="ECO:0007669"/>
    <property type="project" value="UniProtKB-SubCell"/>
</dbReference>
<evidence type="ECO:0000313" key="14">
    <source>
        <dbReference type="EMBL" id="KAG0146799.1"/>
    </source>
</evidence>
<evidence type="ECO:0000256" key="6">
    <source>
        <dbReference type="ARBA" id="ARBA00022679"/>
    </source>
</evidence>
<feature type="transmembrane region" description="Helical" evidence="13">
    <location>
        <begin position="470"/>
        <end position="493"/>
    </location>
</feature>
<dbReference type="PANTHER" id="PTHR12413">
    <property type="entry name" value="DOLICHYL GLYCOSYLTRANSFERASE"/>
    <property type="match status" value="1"/>
</dbReference>